<protein>
    <submittedName>
        <fullName evidence="1">Uncharacterized protein</fullName>
    </submittedName>
</protein>
<evidence type="ECO:0000313" key="1">
    <source>
        <dbReference type="EMBL" id="CCM80181.1"/>
    </source>
</evidence>
<dbReference type="EMBL" id="CANI01000082">
    <property type="protein sequence ID" value="CCM80181.1"/>
    <property type="molecule type" value="Genomic_DNA"/>
</dbReference>
<dbReference type="AlphaFoldDB" id="K0PU23"/>
<organism evidence="1 2">
    <name type="scientific">Rhizobium mesoamericanum STM3625</name>
    <dbReference type="NCBI Taxonomy" id="1211777"/>
    <lineage>
        <taxon>Bacteria</taxon>
        <taxon>Pseudomonadati</taxon>
        <taxon>Pseudomonadota</taxon>
        <taxon>Alphaproteobacteria</taxon>
        <taxon>Hyphomicrobiales</taxon>
        <taxon>Rhizobiaceae</taxon>
        <taxon>Rhizobium/Agrobacterium group</taxon>
        <taxon>Rhizobium</taxon>
    </lineage>
</organism>
<accession>K0PU23</accession>
<evidence type="ECO:0000313" key="2">
    <source>
        <dbReference type="Proteomes" id="UP000009319"/>
    </source>
</evidence>
<sequence>MPVRSDLRIEIPALVDELPTGLVSVSLESGDDFLFLEPIDRDRFQDHGFSISETPILDHLQTADVVVGLGEQANPVLQIPATRFAPGSGGTL</sequence>
<proteinExistence type="predicted"/>
<reference evidence="1 2" key="1">
    <citation type="journal article" date="2013" name="Genome Announc.">
        <title>Draft Genome Sequence of Rhizobium mesoamericanum STM3625, a Nitrogen-Fixing Symbiont of Mimosa pudica Isolated in French Guiana (South America).</title>
        <authorList>
            <person name="Moulin L."/>
            <person name="Mornico D."/>
            <person name="Melkonian R."/>
            <person name="Klonowska A."/>
        </authorList>
    </citation>
    <scope>NUCLEOTIDE SEQUENCE [LARGE SCALE GENOMIC DNA]</scope>
    <source>
        <strain evidence="1 2">STM3625</strain>
    </source>
</reference>
<name>K0PU23_9HYPH</name>
<dbReference type="Proteomes" id="UP000009319">
    <property type="component" value="Unassembled WGS sequence"/>
</dbReference>
<keyword evidence="2" id="KW-1185">Reference proteome</keyword>
<dbReference type="HOGENOM" id="CLU_2411150_0_0_5"/>
<comment type="caution">
    <text evidence="1">The sequence shown here is derived from an EMBL/GenBank/DDBJ whole genome shotgun (WGS) entry which is preliminary data.</text>
</comment>
<gene>
    <name evidence="1" type="ORF">BN77_p2190002</name>
</gene>